<dbReference type="SUPFAM" id="SSF50965">
    <property type="entry name" value="Galactose oxidase, central domain"/>
    <property type="match status" value="1"/>
</dbReference>
<dbReference type="InterPro" id="IPR050796">
    <property type="entry name" value="SCF_F-box_component"/>
</dbReference>
<dbReference type="Proteomes" id="UP000823749">
    <property type="component" value="Chromosome 4"/>
</dbReference>
<name>A0AAV6KH43_9ERIC</name>
<dbReference type="InterPro" id="IPR011043">
    <property type="entry name" value="Gal_Oxase/kelch_b-propeller"/>
</dbReference>
<evidence type="ECO:0000313" key="2">
    <source>
        <dbReference type="EMBL" id="KAG5551856.1"/>
    </source>
</evidence>
<organism evidence="2 3">
    <name type="scientific">Rhododendron griersonianum</name>
    <dbReference type="NCBI Taxonomy" id="479676"/>
    <lineage>
        <taxon>Eukaryota</taxon>
        <taxon>Viridiplantae</taxon>
        <taxon>Streptophyta</taxon>
        <taxon>Embryophyta</taxon>
        <taxon>Tracheophyta</taxon>
        <taxon>Spermatophyta</taxon>
        <taxon>Magnoliopsida</taxon>
        <taxon>eudicotyledons</taxon>
        <taxon>Gunneridae</taxon>
        <taxon>Pentapetalae</taxon>
        <taxon>asterids</taxon>
        <taxon>Ericales</taxon>
        <taxon>Ericaceae</taxon>
        <taxon>Ericoideae</taxon>
        <taxon>Rhodoreae</taxon>
        <taxon>Rhododendron</taxon>
    </lineage>
</organism>
<dbReference type="PANTHER" id="PTHR31672">
    <property type="entry name" value="BNACNNG10540D PROTEIN"/>
    <property type="match status" value="1"/>
</dbReference>
<dbReference type="EMBL" id="JACTNZ010000004">
    <property type="protein sequence ID" value="KAG5551856.1"/>
    <property type="molecule type" value="Genomic_DNA"/>
</dbReference>
<reference evidence="2" key="1">
    <citation type="submission" date="2020-08" db="EMBL/GenBank/DDBJ databases">
        <title>Plant Genome Project.</title>
        <authorList>
            <person name="Zhang R.-G."/>
        </authorList>
    </citation>
    <scope>NUCLEOTIDE SEQUENCE</scope>
    <source>
        <strain evidence="2">WSP0</strain>
        <tissue evidence="2">Leaf</tissue>
    </source>
</reference>
<feature type="domain" description="F-box associated beta-propeller type 1" evidence="1">
    <location>
        <begin position="153"/>
        <end position="349"/>
    </location>
</feature>
<dbReference type="AlphaFoldDB" id="A0AAV6KH43"/>
<protein>
    <recommendedName>
        <fullName evidence="1">F-box associated beta-propeller type 1 domain-containing protein</fullName>
    </recommendedName>
</protein>
<keyword evidence="3" id="KW-1185">Reference proteome</keyword>
<proteinExistence type="predicted"/>
<comment type="caution">
    <text evidence="2">The sequence shown here is derived from an EMBL/GenBank/DDBJ whole genome shotgun (WGS) entry which is preliminary data.</text>
</comment>
<accession>A0AAV6KH43</accession>
<dbReference type="NCBIfam" id="TIGR01640">
    <property type="entry name" value="F_box_assoc_1"/>
    <property type="match status" value="1"/>
</dbReference>
<dbReference type="Pfam" id="PF07734">
    <property type="entry name" value="FBA_1"/>
    <property type="match status" value="1"/>
</dbReference>
<dbReference type="PANTHER" id="PTHR31672:SF13">
    <property type="entry name" value="F-BOX PROTEIN CPR30-LIKE"/>
    <property type="match status" value="1"/>
</dbReference>
<sequence>MAPKPQRRHTCVYGFGAHPATQDYKCQAFVDGAVHWVAYEPCAWLGGGVRNLIMLFNMASESFSEFKLPPTLAYQPPPSLSIKTFGQSMAVLCRGPRDSGGCCIWVMKEYGVAESWTKLFMLNDDDKFGDEYSELEFPLKLRFGCHWVVGSHNGLLCLSNDDYSDQPHIIIWNTSTRKSVTLPTAPTPQCPNTCVYGFGAHPTTQEYKVIRIEYEYLFKGPPKVEIYTQGTRSWRGISSYAPPRYFVTLRWSRFFLNGVVHWVAYETCEEGGFRNFMVLFDMASESFSEFMLPTTLAEAPLETISISVELFGESLALFCHGQRYNNSCCIWVMKEYGVAESWTELFTFKILGMPCKIIGLRKNGEVLQASKNSLASFAPATGTQRDTGIMISSLAQVSFDSFMETLVLVE</sequence>
<dbReference type="InterPro" id="IPR017451">
    <property type="entry name" value="F-box-assoc_interact_dom"/>
</dbReference>
<dbReference type="InterPro" id="IPR006527">
    <property type="entry name" value="F-box-assoc_dom_typ1"/>
</dbReference>
<evidence type="ECO:0000259" key="1">
    <source>
        <dbReference type="Pfam" id="PF07734"/>
    </source>
</evidence>
<evidence type="ECO:0000313" key="3">
    <source>
        <dbReference type="Proteomes" id="UP000823749"/>
    </source>
</evidence>
<gene>
    <name evidence="2" type="ORF">RHGRI_010080</name>
</gene>